<feature type="domain" description="Partial AB-hydrolase lipase" evidence="9">
    <location>
        <begin position="60"/>
        <end position="112"/>
    </location>
</feature>
<dbReference type="PIRSF" id="PIRSF000862">
    <property type="entry name" value="Steryl_ester_lip"/>
    <property type="match status" value="1"/>
</dbReference>
<comment type="caution">
    <text evidence="10">The sequence shown here is derived from an EMBL/GenBank/DDBJ whole genome shotgun (WGS) entry which is preliminary data.</text>
</comment>
<dbReference type="SUPFAM" id="SSF53474">
    <property type="entry name" value="alpha/beta-Hydrolases"/>
    <property type="match status" value="1"/>
</dbReference>
<dbReference type="PANTHER" id="PTHR11005">
    <property type="entry name" value="LYSOSOMAL ACID LIPASE-RELATED"/>
    <property type="match status" value="1"/>
</dbReference>
<dbReference type="InterPro" id="IPR029058">
    <property type="entry name" value="AB_hydrolase_fold"/>
</dbReference>
<keyword evidence="4 7" id="KW-0442">Lipid degradation</keyword>
<dbReference type="Pfam" id="PF04083">
    <property type="entry name" value="Abhydro_lipase"/>
    <property type="match status" value="1"/>
</dbReference>
<evidence type="ECO:0000256" key="6">
    <source>
        <dbReference type="ARBA" id="ARBA00023180"/>
    </source>
</evidence>
<dbReference type="Gene3D" id="3.40.50.1820">
    <property type="entry name" value="alpha/beta hydrolase"/>
    <property type="match status" value="1"/>
</dbReference>
<evidence type="ECO:0000256" key="8">
    <source>
        <dbReference type="PIRSR" id="PIRSR000862-1"/>
    </source>
</evidence>
<dbReference type="OMA" id="VHMWYAD"/>
<keyword evidence="3 7" id="KW-0378">Hydrolase</keyword>
<evidence type="ECO:0000256" key="4">
    <source>
        <dbReference type="ARBA" id="ARBA00022963"/>
    </source>
</evidence>
<keyword evidence="2" id="KW-0732">Signal</keyword>
<dbReference type="InterPro" id="IPR006693">
    <property type="entry name" value="AB_hydrolase_lipase"/>
</dbReference>
<gene>
    <name evidence="10" type="ORF">KP509_21G085900</name>
</gene>
<keyword evidence="6" id="KW-0325">Glycoprotein</keyword>
<evidence type="ECO:0000256" key="1">
    <source>
        <dbReference type="ARBA" id="ARBA00010701"/>
    </source>
</evidence>
<dbReference type="EMBL" id="CM035426">
    <property type="protein sequence ID" value="KAH7316265.1"/>
    <property type="molecule type" value="Genomic_DNA"/>
</dbReference>
<dbReference type="GO" id="GO:0016042">
    <property type="term" value="P:lipid catabolic process"/>
    <property type="evidence" value="ECO:0007669"/>
    <property type="project" value="UniProtKB-KW"/>
</dbReference>
<reference evidence="10" key="1">
    <citation type="submission" date="2021-08" db="EMBL/GenBank/DDBJ databases">
        <title>WGS assembly of Ceratopteris richardii.</title>
        <authorList>
            <person name="Marchant D.B."/>
            <person name="Chen G."/>
            <person name="Jenkins J."/>
            <person name="Shu S."/>
            <person name="Leebens-Mack J."/>
            <person name="Grimwood J."/>
            <person name="Schmutz J."/>
            <person name="Soltis P."/>
            <person name="Soltis D."/>
            <person name="Chen Z.-H."/>
        </authorList>
    </citation>
    <scope>NUCLEOTIDE SEQUENCE</scope>
    <source>
        <strain evidence="10">Whitten #5841</strain>
        <tissue evidence="10">Leaf</tissue>
    </source>
</reference>
<dbReference type="OrthoDB" id="9974421at2759"/>
<evidence type="ECO:0000313" key="11">
    <source>
        <dbReference type="Proteomes" id="UP000825935"/>
    </source>
</evidence>
<keyword evidence="5" id="KW-0443">Lipid metabolism</keyword>
<evidence type="ECO:0000256" key="3">
    <source>
        <dbReference type="ARBA" id="ARBA00022801"/>
    </source>
</evidence>
<evidence type="ECO:0000256" key="2">
    <source>
        <dbReference type="ARBA" id="ARBA00022729"/>
    </source>
</evidence>
<dbReference type="FunFam" id="3.40.50.1820:FF:000057">
    <property type="entry name" value="Lipase"/>
    <property type="match status" value="1"/>
</dbReference>
<dbReference type="GO" id="GO:0016788">
    <property type="term" value="F:hydrolase activity, acting on ester bonds"/>
    <property type="evidence" value="ECO:0007669"/>
    <property type="project" value="InterPro"/>
</dbReference>
<sequence>MSISFGRMSVQTIVFRISFSLWIPTLYFFRTSIVHAGLVASQEPQRSDGLCSTFVLPYKTYACQEFVAQTSDGFLIGVQRMWRPDIAPRDDDRQPVLLFHGILTGGDVWVLNPPDEALGFIMADAGYDVWIANYRSTAFSYGHLSFARSDKGFWDWSVDQLASEDLPSSLELIYSKTNKKIYLVSYSEGAQATFAAFSQGLCVDLVSKVVLMAPVSYLTSGPQLIDIASTLRLQRIYESLNIYQLSTRSPGGKELVDLLCAKSSIRCYRDWFRVFSGFICCINASRRAFIDQYETQATSVKNLDHYTQQVRLGTFAKFDYGEQGNMALYNLKAPPAYDLSKFPSNRLPVLIISSANDSLANPVDVGHLLREIPAGFMHQAVQNIGHLDFVLGDTSNRVVYDYAMEFLR</sequence>
<feature type="active site" description="Charge relay system" evidence="8">
    <location>
        <position position="386"/>
    </location>
</feature>
<evidence type="ECO:0000256" key="5">
    <source>
        <dbReference type="ARBA" id="ARBA00023098"/>
    </source>
</evidence>
<name>A0A8T2SC33_CERRI</name>
<evidence type="ECO:0000259" key="9">
    <source>
        <dbReference type="Pfam" id="PF04083"/>
    </source>
</evidence>
<evidence type="ECO:0000313" key="10">
    <source>
        <dbReference type="EMBL" id="KAH7316265.1"/>
    </source>
</evidence>
<accession>A0A8T2SC33</accession>
<feature type="active site" description="Nucleophile" evidence="8">
    <location>
        <position position="187"/>
    </location>
</feature>
<evidence type="ECO:0000256" key="7">
    <source>
        <dbReference type="PIRNR" id="PIRNR000862"/>
    </source>
</evidence>
<protein>
    <recommendedName>
        <fullName evidence="7">Lipase</fullName>
    </recommendedName>
</protein>
<dbReference type="AlphaFoldDB" id="A0A8T2SC33"/>
<keyword evidence="11" id="KW-1185">Reference proteome</keyword>
<comment type="similarity">
    <text evidence="1 7">Belongs to the AB hydrolase superfamily. Lipase family.</text>
</comment>
<proteinExistence type="inferred from homology"/>
<feature type="active site" description="Charge relay system" evidence="8">
    <location>
        <position position="357"/>
    </location>
</feature>
<dbReference type="Proteomes" id="UP000825935">
    <property type="component" value="Chromosome 21"/>
</dbReference>
<dbReference type="InterPro" id="IPR025483">
    <property type="entry name" value="Lipase_euk"/>
</dbReference>
<organism evidence="10 11">
    <name type="scientific">Ceratopteris richardii</name>
    <name type="common">Triangle waterfern</name>
    <dbReference type="NCBI Taxonomy" id="49495"/>
    <lineage>
        <taxon>Eukaryota</taxon>
        <taxon>Viridiplantae</taxon>
        <taxon>Streptophyta</taxon>
        <taxon>Embryophyta</taxon>
        <taxon>Tracheophyta</taxon>
        <taxon>Polypodiopsida</taxon>
        <taxon>Polypodiidae</taxon>
        <taxon>Polypodiales</taxon>
        <taxon>Pteridineae</taxon>
        <taxon>Pteridaceae</taxon>
        <taxon>Parkerioideae</taxon>
        <taxon>Ceratopteris</taxon>
    </lineage>
</organism>